<dbReference type="Gene3D" id="2.60.120.620">
    <property type="entry name" value="q2cbj1_9rhob like domain"/>
    <property type="match status" value="1"/>
</dbReference>
<evidence type="ECO:0000256" key="3">
    <source>
        <dbReference type="ARBA" id="ARBA00022896"/>
    </source>
</evidence>
<dbReference type="InterPro" id="IPR005123">
    <property type="entry name" value="Oxoglu/Fe-dep_dioxygenase_dom"/>
</dbReference>
<dbReference type="InterPro" id="IPR044862">
    <property type="entry name" value="Pro_4_hyd_alph_FE2OG_OXY"/>
</dbReference>
<dbReference type="SMART" id="SM00702">
    <property type="entry name" value="P4Hc"/>
    <property type="match status" value="1"/>
</dbReference>
<keyword evidence="2" id="KW-0479">Metal-binding</keyword>
<dbReference type="EMBL" id="QFNF01000002">
    <property type="protein sequence ID" value="PZO80735.1"/>
    <property type="molecule type" value="Genomic_DNA"/>
</dbReference>
<evidence type="ECO:0000259" key="7">
    <source>
        <dbReference type="PROSITE" id="PS51471"/>
    </source>
</evidence>
<reference evidence="8 9" key="1">
    <citation type="submission" date="2017-08" db="EMBL/GenBank/DDBJ databases">
        <title>Infants hospitalized years apart are colonized by the same room-sourced microbial strains.</title>
        <authorList>
            <person name="Brooks B."/>
            <person name="Olm M.R."/>
            <person name="Firek B.A."/>
            <person name="Baker R."/>
            <person name="Thomas B.C."/>
            <person name="Morowitz M.J."/>
            <person name="Banfield J.F."/>
        </authorList>
    </citation>
    <scope>NUCLEOTIDE SEQUENCE [LARGE SCALE GENOMIC DNA]</scope>
    <source>
        <strain evidence="8">S2_018_000_R3_110</strain>
    </source>
</reference>
<dbReference type="GO" id="GO:0004656">
    <property type="term" value="F:procollagen-proline 4-dioxygenase activity"/>
    <property type="evidence" value="ECO:0007669"/>
    <property type="project" value="TreeGrafter"/>
</dbReference>
<comment type="cofactor">
    <cofactor evidence="1">
        <name>L-ascorbate</name>
        <dbReference type="ChEBI" id="CHEBI:38290"/>
    </cofactor>
</comment>
<dbReference type="Proteomes" id="UP000248614">
    <property type="component" value="Unassembled WGS sequence"/>
</dbReference>
<dbReference type="GO" id="GO:0031418">
    <property type="term" value="F:L-ascorbic acid binding"/>
    <property type="evidence" value="ECO:0007669"/>
    <property type="project" value="UniProtKB-KW"/>
</dbReference>
<evidence type="ECO:0000256" key="4">
    <source>
        <dbReference type="ARBA" id="ARBA00022964"/>
    </source>
</evidence>
<keyword evidence="3" id="KW-0847">Vitamin C</keyword>
<dbReference type="PANTHER" id="PTHR10869">
    <property type="entry name" value="PROLYL 4-HYDROXYLASE ALPHA SUBUNIT"/>
    <property type="match status" value="1"/>
</dbReference>
<dbReference type="PROSITE" id="PS51471">
    <property type="entry name" value="FE2OG_OXY"/>
    <property type="match status" value="1"/>
</dbReference>
<protein>
    <submittedName>
        <fullName evidence="8">Oxygenase</fullName>
    </submittedName>
</protein>
<keyword evidence="6" id="KW-0408">Iron</keyword>
<dbReference type="Pfam" id="PF13640">
    <property type="entry name" value="2OG-FeII_Oxy_3"/>
    <property type="match status" value="1"/>
</dbReference>
<gene>
    <name evidence="8" type="ORF">DI632_01465</name>
</gene>
<dbReference type="InterPro" id="IPR045054">
    <property type="entry name" value="P4HA-like"/>
</dbReference>
<dbReference type="InterPro" id="IPR006620">
    <property type="entry name" value="Pro_4_hyd_alph"/>
</dbReference>
<evidence type="ECO:0000256" key="2">
    <source>
        <dbReference type="ARBA" id="ARBA00022723"/>
    </source>
</evidence>
<evidence type="ECO:0000313" key="8">
    <source>
        <dbReference type="EMBL" id="PZO80735.1"/>
    </source>
</evidence>
<feature type="domain" description="Fe2OG dioxygenase" evidence="7">
    <location>
        <begin position="112"/>
        <end position="221"/>
    </location>
</feature>
<dbReference type="GO" id="GO:0005506">
    <property type="term" value="F:iron ion binding"/>
    <property type="evidence" value="ECO:0007669"/>
    <property type="project" value="InterPro"/>
</dbReference>
<dbReference type="AlphaFoldDB" id="A0A2W5BCB5"/>
<dbReference type="PANTHER" id="PTHR10869:SF246">
    <property type="entry name" value="TRANSMEMBRANE PROLYL 4-HYDROXYLASE"/>
    <property type="match status" value="1"/>
</dbReference>
<evidence type="ECO:0000256" key="1">
    <source>
        <dbReference type="ARBA" id="ARBA00001961"/>
    </source>
</evidence>
<name>A0A2W5BCB5_9SPHN</name>
<comment type="caution">
    <text evidence="8">The sequence shown here is derived from an EMBL/GenBank/DDBJ whole genome shotgun (WGS) entry which is preliminary data.</text>
</comment>
<accession>A0A2W5BCB5</accession>
<evidence type="ECO:0000256" key="6">
    <source>
        <dbReference type="ARBA" id="ARBA00023004"/>
    </source>
</evidence>
<organism evidence="8 9">
    <name type="scientific">Sphingomonas hengshuiensis</name>
    <dbReference type="NCBI Taxonomy" id="1609977"/>
    <lineage>
        <taxon>Bacteria</taxon>
        <taxon>Pseudomonadati</taxon>
        <taxon>Pseudomonadota</taxon>
        <taxon>Alphaproteobacteria</taxon>
        <taxon>Sphingomonadales</taxon>
        <taxon>Sphingomonadaceae</taxon>
        <taxon>Sphingomonas</taxon>
    </lineage>
</organism>
<evidence type="ECO:0000256" key="5">
    <source>
        <dbReference type="ARBA" id="ARBA00023002"/>
    </source>
</evidence>
<sequence>MNSPVRKAPGGPSPVRAEWGRSVEATLAAVPGIRRAKSDAAVLFALTDFLSEGECDLLMATIDHGSRRSTLLTASDDPNFRTSDSCDLDRWHPLLQPIDEKIAHLLGIPPEHGETMQGQRYAPGQQFRAHNDYFNENEPYWASMAVQGGQRTWTAMVYLNEVEQGGATWFPQAGVRFNPRPGMLVAWNNMSPDGSPNLATLHEGMAVVEGTKYIITKWFRERPWTPTIEP</sequence>
<evidence type="ECO:0000313" key="9">
    <source>
        <dbReference type="Proteomes" id="UP000248614"/>
    </source>
</evidence>
<keyword evidence="4" id="KW-0223">Dioxygenase</keyword>
<proteinExistence type="predicted"/>
<keyword evidence="5" id="KW-0560">Oxidoreductase</keyword>